<keyword evidence="1" id="KW-0732">Signal</keyword>
<feature type="signal peptide" evidence="1">
    <location>
        <begin position="1"/>
        <end position="21"/>
    </location>
</feature>
<dbReference type="RefSeq" id="WP_062606916.1">
    <property type="nucleotide sequence ID" value="NZ_FCOX02000019.1"/>
</dbReference>
<dbReference type="AlphaFoldDB" id="A0A158CF41"/>
<proteinExistence type="predicted"/>
<accession>A0A158CF41</accession>
<keyword evidence="3" id="KW-1185">Reference proteome</keyword>
<dbReference type="InterPro" id="IPR046150">
    <property type="entry name" value="DUF6152"/>
</dbReference>
<reference evidence="2" key="1">
    <citation type="submission" date="2016-01" db="EMBL/GenBank/DDBJ databases">
        <authorList>
            <person name="Peeters C."/>
        </authorList>
    </citation>
    <scope>NUCLEOTIDE SEQUENCE</scope>
    <source>
        <strain evidence="2">LMG 29321</strain>
    </source>
</reference>
<organism evidence="2 3">
    <name type="scientific">Caballeronia calidae</name>
    <dbReference type="NCBI Taxonomy" id="1777139"/>
    <lineage>
        <taxon>Bacteria</taxon>
        <taxon>Pseudomonadati</taxon>
        <taxon>Pseudomonadota</taxon>
        <taxon>Betaproteobacteria</taxon>
        <taxon>Burkholderiales</taxon>
        <taxon>Burkholderiaceae</taxon>
        <taxon>Caballeronia</taxon>
    </lineage>
</organism>
<dbReference type="Pfam" id="PF19649">
    <property type="entry name" value="DUF6152"/>
    <property type="match status" value="1"/>
</dbReference>
<name>A0A158CF41_9BURK</name>
<dbReference type="OrthoDB" id="513141at2"/>
<evidence type="ECO:0000313" key="2">
    <source>
        <dbReference type="EMBL" id="SAK80516.1"/>
    </source>
</evidence>
<feature type="chain" id="PRO_5007622894" evidence="1">
    <location>
        <begin position="22"/>
        <end position="116"/>
    </location>
</feature>
<dbReference type="EMBL" id="FCOX02000019">
    <property type="protein sequence ID" value="SAK80516.1"/>
    <property type="molecule type" value="Genomic_DNA"/>
</dbReference>
<evidence type="ECO:0000313" key="3">
    <source>
        <dbReference type="Proteomes" id="UP000071859"/>
    </source>
</evidence>
<gene>
    <name evidence="2" type="ORF">AWB78_03816</name>
</gene>
<dbReference type="Proteomes" id="UP000071859">
    <property type="component" value="Unassembled WGS sequence"/>
</dbReference>
<comment type="caution">
    <text evidence="2">The sequence shown here is derived from an EMBL/GenBank/DDBJ whole genome shotgun (WGS) entry which is preliminary data.</text>
</comment>
<evidence type="ECO:0000256" key="1">
    <source>
        <dbReference type="SAM" id="SignalP"/>
    </source>
</evidence>
<sequence length="116" mass="12592">MPIPPRFLAISAAFIAAAAWAHHGWSAYDAAKPLKIEAPLAQVQYRNPHVEAAVDYQGARWNVVLAPVSRMEARGLPASALPVGKVVAVEGFPRTDGTHELKAERITIDSKTIELR</sequence>
<protein>
    <submittedName>
        <fullName evidence="2">Uncharacterized protein</fullName>
    </submittedName>
</protein>